<evidence type="ECO:0000256" key="1">
    <source>
        <dbReference type="SAM" id="MobiDB-lite"/>
    </source>
</evidence>
<sequence>MMVVTPVRVARPVGPQRSATTVVLLLLLLLLLCVPRSSAFGARFRFDRFRFHHRTHRGVAVIRGRAHERETAETKSNLKSNRGES</sequence>
<reference evidence="3" key="1">
    <citation type="submission" date="2018-01" db="EMBL/GenBank/DDBJ databases">
        <title>An insight into the sialome of Amazonian anophelines.</title>
        <authorList>
            <person name="Ribeiro J.M."/>
            <person name="Scarpassa V."/>
            <person name="Calvo E."/>
        </authorList>
    </citation>
    <scope>NUCLEOTIDE SEQUENCE</scope>
</reference>
<protein>
    <submittedName>
        <fullName evidence="3">Putative secreted protein</fullName>
    </submittedName>
</protein>
<evidence type="ECO:0000256" key="2">
    <source>
        <dbReference type="SAM" id="SignalP"/>
    </source>
</evidence>
<dbReference type="AlphaFoldDB" id="A0A2M4DPJ2"/>
<organism evidence="3">
    <name type="scientific">Anopheles darlingi</name>
    <name type="common">Mosquito</name>
    <dbReference type="NCBI Taxonomy" id="43151"/>
    <lineage>
        <taxon>Eukaryota</taxon>
        <taxon>Metazoa</taxon>
        <taxon>Ecdysozoa</taxon>
        <taxon>Arthropoda</taxon>
        <taxon>Hexapoda</taxon>
        <taxon>Insecta</taxon>
        <taxon>Pterygota</taxon>
        <taxon>Neoptera</taxon>
        <taxon>Endopterygota</taxon>
        <taxon>Diptera</taxon>
        <taxon>Nematocera</taxon>
        <taxon>Culicoidea</taxon>
        <taxon>Culicidae</taxon>
        <taxon>Anophelinae</taxon>
        <taxon>Anopheles</taxon>
    </lineage>
</organism>
<feature type="chain" id="PRO_5014753392" evidence="2">
    <location>
        <begin position="40"/>
        <end position="85"/>
    </location>
</feature>
<accession>A0A2M4DPJ2</accession>
<feature type="region of interest" description="Disordered" evidence="1">
    <location>
        <begin position="64"/>
        <end position="85"/>
    </location>
</feature>
<feature type="compositionally biased region" description="Polar residues" evidence="1">
    <location>
        <begin position="74"/>
        <end position="85"/>
    </location>
</feature>
<name>A0A2M4DPJ2_ANODA</name>
<dbReference type="EMBL" id="GGFL01015299">
    <property type="protein sequence ID" value="MBW79477.1"/>
    <property type="molecule type" value="Transcribed_RNA"/>
</dbReference>
<feature type="signal peptide" evidence="2">
    <location>
        <begin position="1"/>
        <end position="39"/>
    </location>
</feature>
<proteinExistence type="predicted"/>
<evidence type="ECO:0000313" key="3">
    <source>
        <dbReference type="EMBL" id="MBW79477.1"/>
    </source>
</evidence>
<keyword evidence="2" id="KW-0732">Signal</keyword>